<keyword evidence="9" id="KW-0326">Glycosidase</keyword>
<dbReference type="GO" id="GO:0140078">
    <property type="term" value="F:class I DNA-(apurinic or apyrimidinic site) endonuclease activity"/>
    <property type="evidence" value="ECO:0007669"/>
    <property type="project" value="UniProtKB-EC"/>
</dbReference>
<dbReference type="GO" id="GO:0019104">
    <property type="term" value="F:DNA N-glycosylase activity"/>
    <property type="evidence" value="ECO:0007669"/>
    <property type="project" value="TreeGrafter"/>
</dbReference>
<keyword evidence="11" id="KW-0255">Endonuclease</keyword>
<dbReference type="InterPro" id="IPR000445">
    <property type="entry name" value="HhH_motif"/>
</dbReference>
<protein>
    <submittedName>
        <fullName evidence="11">Endonuclease III</fullName>
        <ecNumber evidence="11">4.2.99.18</ecNumber>
    </submittedName>
</protein>
<dbReference type="GO" id="GO:0006285">
    <property type="term" value="P:base-excision repair, AP site formation"/>
    <property type="evidence" value="ECO:0007669"/>
    <property type="project" value="TreeGrafter"/>
</dbReference>
<evidence type="ECO:0000256" key="3">
    <source>
        <dbReference type="ARBA" id="ARBA00022723"/>
    </source>
</evidence>
<dbReference type="EMBL" id="VSSQ01022599">
    <property type="protein sequence ID" value="MPM69013.1"/>
    <property type="molecule type" value="Genomic_DNA"/>
</dbReference>
<dbReference type="Gene3D" id="1.10.340.30">
    <property type="entry name" value="Hypothetical protein, domain 2"/>
    <property type="match status" value="1"/>
</dbReference>
<dbReference type="PROSITE" id="PS01155">
    <property type="entry name" value="ENDONUCLEASE_III_2"/>
    <property type="match status" value="1"/>
</dbReference>
<organism evidence="11">
    <name type="scientific">bioreactor metagenome</name>
    <dbReference type="NCBI Taxonomy" id="1076179"/>
    <lineage>
        <taxon>unclassified sequences</taxon>
        <taxon>metagenomes</taxon>
        <taxon>ecological metagenomes</taxon>
    </lineage>
</organism>
<evidence type="ECO:0000256" key="4">
    <source>
        <dbReference type="ARBA" id="ARBA00022763"/>
    </source>
</evidence>
<dbReference type="PANTHER" id="PTHR10359:SF18">
    <property type="entry name" value="ENDONUCLEASE III"/>
    <property type="match status" value="1"/>
</dbReference>
<dbReference type="InterPro" id="IPR004036">
    <property type="entry name" value="Endonuclease-III-like_CS2"/>
</dbReference>
<keyword evidence="3" id="KW-0479">Metal-binding</keyword>
<accession>A0A645C101</accession>
<comment type="similarity">
    <text evidence="1">Belongs to the Nth/MutY family.</text>
</comment>
<evidence type="ECO:0000313" key="11">
    <source>
        <dbReference type="EMBL" id="MPM69013.1"/>
    </source>
</evidence>
<dbReference type="GO" id="GO:0003677">
    <property type="term" value="F:DNA binding"/>
    <property type="evidence" value="ECO:0007669"/>
    <property type="project" value="InterPro"/>
</dbReference>
<dbReference type="GO" id="GO:0046872">
    <property type="term" value="F:metal ion binding"/>
    <property type="evidence" value="ECO:0007669"/>
    <property type="project" value="UniProtKB-KW"/>
</dbReference>
<sequence length="215" mass="23686">MKRDKAAALLDAVYDRLFAVYGDCICPLRHETPFQLLVAVILSAQCRDERVNAVTPELFRRYPDAAAMSLADPADVGTIIRSLGLWRNKAASLVALSRLLTENFGGGVPDNMADLTTLPGVGRKSANVILGNAFGIPGFPVDTHVQRLLKHLRKDWVNATPENLERLVNDRMAAARWTNFSHLLIVHGRQVCHARTPDCAHCVLRDLCPDGKLQA</sequence>
<dbReference type="Gene3D" id="1.10.1670.10">
    <property type="entry name" value="Helix-hairpin-Helix base-excision DNA repair enzymes (C-terminal)"/>
    <property type="match status" value="1"/>
</dbReference>
<name>A0A645C101_9ZZZZ</name>
<dbReference type="InterPro" id="IPR011257">
    <property type="entry name" value="DNA_glycosylase"/>
</dbReference>
<dbReference type="InterPro" id="IPR003265">
    <property type="entry name" value="HhH-GPD_domain"/>
</dbReference>
<dbReference type="InterPro" id="IPR005759">
    <property type="entry name" value="Nth"/>
</dbReference>
<dbReference type="Pfam" id="PF00730">
    <property type="entry name" value="HhH-GPD"/>
    <property type="match status" value="1"/>
</dbReference>
<keyword evidence="11" id="KW-0456">Lyase</keyword>
<dbReference type="InterPro" id="IPR023170">
    <property type="entry name" value="HhH_base_excis_C"/>
</dbReference>
<evidence type="ECO:0000256" key="1">
    <source>
        <dbReference type="ARBA" id="ARBA00008343"/>
    </source>
</evidence>
<keyword evidence="4" id="KW-0227">DNA damage</keyword>
<keyword evidence="6" id="KW-0408">Iron</keyword>
<reference evidence="11" key="1">
    <citation type="submission" date="2019-08" db="EMBL/GenBank/DDBJ databases">
        <authorList>
            <person name="Kucharzyk K."/>
            <person name="Murdoch R.W."/>
            <person name="Higgins S."/>
            <person name="Loffler F."/>
        </authorList>
    </citation>
    <scope>NUCLEOTIDE SEQUENCE</scope>
</reference>
<dbReference type="Pfam" id="PF00633">
    <property type="entry name" value="HHH"/>
    <property type="match status" value="1"/>
</dbReference>
<dbReference type="SMART" id="SM00478">
    <property type="entry name" value="ENDO3c"/>
    <property type="match status" value="1"/>
</dbReference>
<dbReference type="CDD" id="cd00056">
    <property type="entry name" value="ENDO3c"/>
    <property type="match status" value="1"/>
</dbReference>
<evidence type="ECO:0000256" key="5">
    <source>
        <dbReference type="ARBA" id="ARBA00022801"/>
    </source>
</evidence>
<feature type="domain" description="HhH-GPD" evidence="10">
    <location>
        <begin position="42"/>
        <end position="190"/>
    </location>
</feature>
<keyword evidence="7" id="KW-0411">Iron-sulfur</keyword>
<evidence type="ECO:0000256" key="8">
    <source>
        <dbReference type="ARBA" id="ARBA00023204"/>
    </source>
</evidence>
<keyword evidence="8" id="KW-0234">DNA repair</keyword>
<dbReference type="GO" id="GO:0051539">
    <property type="term" value="F:4 iron, 4 sulfur cluster binding"/>
    <property type="evidence" value="ECO:0007669"/>
    <property type="project" value="UniProtKB-KW"/>
</dbReference>
<dbReference type="PANTHER" id="PTHR10359">
    <property type="entry name" value="A/G-SPECIFIC ADENINE GLYCOSYLASE/ENDONUCLEASE III"/>
    <property type="match status" value="1"/>
</dbReference>
<comment type="caution">
    <text evidence="11">The sequence shown here is derived from an EMBL/GenBank/DDBJ whole genome shotgun (WGS) entry which is preliminary data.</text>
</comment>
<dbReference type="FunFam" id="1.10.340.30:FF:000001">
    <property type="entry name" value="Endonuclease III"/>
    <property type="match status" value="1"/>
</dbReference>
<gene>
    <name evidence="11" type="primary">nth_34</name>
    <name evidence="11" type="ORF">SDC9_115957</name>
</gene>
<evidence type="ECO:0000259" key="10">
    <source>
        <dbReference type="SMART" id="SM00478"/>
    </source>
</evidence>
<evidence type="ECO:0000256" key="2">
    <source>
        <dbReference type="ARBA" id="ARBA00022485"/>
    </source>
</evidence>
<dbReference type="AlphaFoldDB" id="A0A645C101"/>
<dbReference type="SUPFAM" id="SSF48150">
    <property type="entry name" value="DNA-glycosylase"/>
    <property type="match status" value="1"/>
</dbReference>
<dbReference type="EC" id="4.2.99.18" evidence="11"/>
<keyword evidence="2" id="KW-0004">4Fe-4S</keyword>
<evidence type="ECO:0000256" key="9">
    <source>
        <dbReference type="ARBA" id="ARBA00023295"/>
    </source>
</evidence>
<dbReference type="HAMAP" id="MF_00942">
    <property type="entry name" value="Nth"/>
    <property type="match status" value="1"/>
</dbReference>
<evidence type="ECO:0000256" key="7">
    <source>
        <dbReference type="ARBA" id="ARBA00023014"/>
    </source>
</evidence>
<proteinExistence type="inferred from homology"/>
<dbReference type="PIRSF" id="PIRSF001435">
    <property type="entry name" value="Nth"/>
    <property type="match status" value="1"/>
</dbReference>
<evidence type="ECO:0000256" key="6">
    <source>
        <dbReference type="ARBA" id="ARBA00023004"/>
    </source>
</evidence>
<keyword evidence="11" id="KW-0540">Nuclease</keyword>
<keyword evidence="5" id="KW-0378">Hydrolase</keyword>